<feature type="domain" description="3-octaprenyl-4-hydroxybenzoate carboxy-lyase-like C-terminal" evidence="4">
    <location>
        <begin position="325"/>
        <end position="446"/>
    </location>
</feature>
<evidence type="ECO:0000259" key="2">
    <source>
        <dbReference type="Pfam" id="PF01977"/>
    </source>
</evidence>
<evidence type="ECO:0000259" key="4">
    <source>
        <dbReference type="Pfam" id="PF20696"/>
    </source>
</evidence>
<comment type="caution">
    <text evidence="5">The sequence shown here is derived from an EMBL/GenBank/DDBJ whole genome shotgun (WGS) entry which is preliminary data.</text>
</comment>
<dbReference type="InterPro" id="IPR048304">
    <property type="entry name" value="UbiD_Rift_dom"/>
</dbReference>
<dbReference type="InterPro" id="IPR022390">
    <property type="entry name" value="HBDC"/>
</dbReference>
<sequence>MYGSLREYIDLLEREGELVRIKACVNPVEEMAEIADRVVKHGGRALLFENTGTAFPVAMNLFGSDRRMALALGVASLDELPTRIERLVGEVMSPKGSFVQKIGALPLLGEAARWFPKRMRGRGACQQVVRMGGDASLDLLPVLKCWPADGGRFVTLPMVNTADPATGAVNVGMYRMQVFDGRTTGMHWHMHKTGAKHYEAYRRAGRRMPVSVCLGGDPAYTYAATAPVPDGIDEYLLAGFLRGRPVRLVRCVTNDLYVPADCDFVIEGYVDPAEEKAVEGPFGDHTGFYSLEDRYPLFHVTAVTHRRDAVWPATVVGIPVQEDYYMAQATEKIFLAPIRLALQPDMEEMYMPAPGVAHNLAVVGLHVRYPGHVRQAVSSLWGAGQMMFNKYMLVAPAGSDVRTPQELARLLRGVEPERAAIRGEGALDVLDHAAAETGYGGKLALDLTGVPEGEVPLLAVPERIVPAGGIAAWSMAFYAEWGIVALYAEPGAEADIAAFVRENCPEARIAVLFDTAAQGLDGGDLLWLATADTDAGRDIRFSGGTLLADARTKLPGSGTDYPPRFPNVVAASEATIALVDARWKEYDIGEFLPSPSDRYCRLLRGGGAEIS</sequence>
<dbReference type="SUPFAM" id="SSF50475">
    <property type="entry name" value="FMN-binding split barrel"/>
    <property type="match status" value="1"/>
</dbReference>
<dbReference type="InterPro" id="IPR049383">
    <property type="entry name" value="UbiD-like_N"/>
</dbReference>
<proteinExistence type="inferred from homology"/>
<gene>
    <name evidence="5" type="ORF">LG35_06960</name>
</gene>
<dbReference type="SUPFAM" id="SSF143968">
    <property type="entry name" value="UbiD C-terminal domain-like"/>
    <property type="match status" value="1"/>
</dbReference>
<keyword evidence="6" id="KW-1185">Reference proteome</keyword>
<dbReference type="Pfam" id="PF01977">
    <property type="entry name" value="UbiD"/>
    <property type="match status" value="1"/>
</dbReference>
<feature type="domain" description="3-octaprenyl-4-hydroxybenzoate carboxy-lyase-like N-terminal" evidence="3">
    <location>
        <begin position="9"/>
        <end position="84"/>
    </location>
</feature>
<dbReference type="Pfam" id="PF20695">
    <property type="entry name" value="UbiD_N"/>
    <property type="match status" value="1"/>
</dbReference>
<dbReference type="RefSeq" id="WP_035473535.1">
    <property type="nucleotide sequence ID" value="NZ_JRGF01000007.1"/>
</dbReference>
<dbReference type="PANTHER" id="PTHR30108">
    <property type="entry name" value="3-OCTAPRENYL-4-HYDROXYBENZOATE CARBOXY-LYASE-RELATED"/>
    <property type="match status" value="1"/>
</dbReference>
<dbReference type="Pfam" id="PF20696">
    <property type="entry name" value="UbiD_C"/>
    <property type="match status" value="1"/>
</dbReference>
<evidence type="ECO:0000313" key="5">
    <source>
        <dbReference type="EMBL" id="KHE41973.1"/>
    </source>
</evidence>
<dbReference type="NCBIfam" id="TIGR00148">
    <property type="entry name" value="UbiD family decarboxylase"/>
    <property type="match status" value="1"/>
</dbReference>
<evidence type="ECO:0000313" key="6">
    <source>
        <dbReference type="Proteomes" id="UP000030889"/>
    </source>
</evidence>
<organism evidence="5 6">
    <name type="scientific">Alistipes inops</name>
    <dbReference type="NCBI Taxonomy" id="1501391"/>
    <lineage>
        <taxon>Bacteria</taxon>
        <taxon>Pseudomonadati</taxon>
        <taxon>Bacteroidota</taxon>
        <taxon>Bacteroidia</taxon>
        <taxon>Bacteroidales</taxon>
        <taxon>Rikenellaceae</taxon>
        <taxon>Alistipes</taxon>
    </lineage>
</organism>
<dbReference type="PANTHER" id="PTHR30108:SF17">
    <property type="entry name" value="FERULIC ACID DECARBOXYLASE 1"/>
    <property type="match status" value="1"/>
</dbReference>
<dbReference type="InterPro" id="IPR049381">
    <property type="entry name" value="UbiD-like_C"/>
</dbReference>
<evidence type="ECO:0000256" key="1">
    <source>
        <dbReference type="ARBA" id="ARBA00010021"/>
    </source>
</evidence>
<protein>
    <submittedName>
        <fullName evidence="5">3-octaprenyl-4-hydroxybenzoate carboxy-lyase</fullName>
    </submittedName>
</protein>
<reference evidence="5 6" key="1">
    <citation type="submission" date="2014-09" db="EMBL/GenBank/DDBJ databases">
        <title>Alistipes sp. 627, sp. nov., a novel member of the family Rikenellaceae isolated from human faeces.</title>
        <authorList>
            <person name="Shkoporov A.N."/>
            <person name="Chaplin A.V."/>
            <person name="Motuzova O.V."/>
            <person name="Kafarskaia L.I."/>
            <person name="Khokhlova E.V."/>
            <person name="Efimov B.A."/>
        </authorList>
    </citation>
    <scope>NUCLEOTIDE SEQUENCE [LARGE SCALE GENOMIC DNA]</scope>
    <source>
        <strain evidence="5 6">627</strain>
    </source>
</reference>
<name>A0ABR4YJR4_9BACT</name>
<feature type="domain" description="3-octaprenyl-4-hydroxybenzoate carboxy-lyase-like Rift-related" evidence="2">
    <location>
        <begin position="121"/>
        <end position="319"/>
    </location>
</feature>
<accession>A0ABR4YJR4</accession>
<dbReference type="Gene3D" id="3.40.1670.10">
    <property type="entry name" value="UbiD C-terminal domain-like"/>
    <property type="match status" value="1"/>
</dbReference>
<dbReference type="InterPro" id="IPR002830">
    <property type="entry name" value="UbiD"/>
</dbReference>
<dbReference type="NCBIfam" id="TIGR03701">
    <property type="entry name" value="mena_SCO4490"/>
    <property type="match status" value="1"/>
</dbReference>
<dbReference type="Proteomes" id="UP000030889">
    <property type="component" value="Unassembled WGS sequence"/>
</dbReference>
<evidence type="ECO:0000259" key="3">
    <source>
        <dbReference type="Pfam" id="PF20695"/>
    </source>
</evidence>
<comment type="similarity">
    <text evidence="1">Belongs to the UbiD family.</text>
</comment>
<dbReference type="EMBL" id="JRGF01000007">
    <property type="protein sequence ID" value="KHE41973.1"/>
    <property type="molecule type" value="Genomic_DNA"/>
</dbReference>